<evidence type="ECO:0000313" key="3">
    <source>
        <dbReference type="EMBL" id="MBU9738615.1"/>
    </source>
</evidence>
<proteinExistence type="predicted"/>
<feature type="region of interest" description="Disordered" evidence="1">
    <location>
        <begin position="24"/>
        <end position="58"/>
    </location>
</feature>
<dbReference type="Gene3D" id="3.40.190.10">
    <property type="entry name" value="Periplasmic binding protein-like II"/>
    <property type="match status" value="2"/>
</dbReference>
<dbReference type="Pfam" id="PF13416">
    <property type="entry name" value="SBP_bac_8"/>
    <property type="match status" value="1"/>
</dbReference>
<evidence type="ECO:0000256" key="1">
    <source>
        <dbReference type="SAM" id="MobiDB-lite"/>
    </source>
</evidence>
<evidence type="ECO:0000256" key="2">
    <source>
        <dbReference type="SAM" id="SignalP"/>
    </source>
</evidence>
<protein>
    <submittedName>
        <fullName evidence="3">Extracellular solute-binding protein</fullName>
    </submittedName>
</protein>
<keyword evidence="4" id="KW-1185">Reference proteome</keyword>
<comment type="caution">
    <text evidence="3">The sequence shown here is derived from an EMBL/GenBank/DDBJ whole genome shotgun (WGS) entry which is preliminary data.</text>
</comment>
<dbReference type="InterPro" id="IPR050490">
    <property type="entry name" value="Bact_solute-bd_prot1"/>
</dbReference>
<dbReference type="Proteomes" id="UP000712157">
    <property type="component" value="Unassembled WGS sequence"/>
</dbReference>
<sequence length="446" mass="48106">MKKRFLALALTVVLGITSLTGCGAKEEPADSSAKSDVGTEEKETPADTPAGTEQTGSGEMVTLNFPNIWVGTDSKAEVFGKMITGFNEQYKGQYEVKVEEQTDYDAYRDKIRTLISTGDAPDIFTVDSMADLTLFAESGKIMDTTSYVEGNLADRFVESAIDNAKIDGVCYGVPYEMAVVPFMYNQKLLDAAGITELPASFEDFFDDCEKLKASGVFPTTQMTNDNAWTSMLWYSYALAACGGVDVYEKGLDDEAFVKAAEILKKMFDYTSSDAVGADASVVNGHFFNERAAIYTNGSWILGRIKTEGAEGLYDNLSISPGLSVDGKNGGAYVNSVLAYIVLGKQDDPNKQAAAEAFLEYITDPDRVLELSNSSGAMFAISYDASKITDPLMSEIMDQSKAAPFMIPYFNAAMPTAVANAFPSALESLVLGDVDAQGFVDMLKSAQ</sequence>
<reference evidence="3" key="1">
    <citation type="submission" date="2021-06" db="EMBL/GenBank/DDBJ databases">
        <title>Description of novel taxa of the family Lachnospiraceae.</title>
        <authorList>
            <person name="Chaplin A.V."/>
            <person name="Sokolova S.R."/>
            <person name="Pikina A.P."/>
            <person name="Korzhanova M."/>
            <person name="Belova V."/>
            <person name="Korostin D."/>
            <person name="Efimov B.A."/>
        </authorList>
    </citation>
    <scope>NUCLEOTIDE SEQUENCE</scope>
    <source>
        <strain evidence="3">ASD5720</strain>
    </source>
</reference>
<dbReference type="PANTHER" id="PTHR43649">
    <property type="entry name" value="ARABINOSE-BINDING PROTEIN-RELATED"/>
    <property type="match status" value="1"/>
</dbReference>
<dbReference type="AlphaFoldDB" id="A0A949NIR6"/>
<accession>A0A949NIR6</accession>
<keyword evidence="2" id="KW-0732">Signal</keyword>
<evidence type="ECO:0000313" key="4">
    <source>
        <dbReference type="Proteomes" id="UP000712157"/>
    </source>
</evidence>
<dbReference type="InterPro" id="IPR006059">
    <property type="entry name" value="SBP"/>
</dbReference>
<dbReference type="PROSITE" id="PS51257">
    <property type="entry name" value="PROKAR_LIPOPROTEIN"/>
    <property type="match status" value="1"/>
</dbReference>
<name>A0A949NIR6_9FIRM</name>
<feature type="signal peptide" evidence="2">
    <location>
        <begin position="1"/>
        <end position="24"/>
    </location>
</feature>
<dbReference type="EMBL" id="JAHQCW010000038">
    <property type="protein sequence ID" value="MBU9738615.1"/>
    <property type="molecule type" value="Genomic_DNA"/>
</dbReference>
<organism evidence="3 4">
    <name type="scientific">Diplocloster agilis</name>
    <dbReference type="NCBI Taxonomy" id="2850323"/>
    <lineage>
        <taxon>Bacteria</taxon>
        <taxon>Bacillati</taxon>
        <taxon>Bacillota</taxon>
        <taxon>Clostridia</taxon>
        <taxon>Lachnospirales</taxon>
        <taxon>Lachnospiraceae</taxon>
        <taxon>Diplocloster</taxon>
    </lineage>
</organism>
<dbReference type="RefSeq" id="WP_238722733.1">
    <property type="nucleotide sequence ID" value="NZ_JAHQCW010000038.1"/>
</dbReference>
<gene>
    <name evidence="3" type="ORF">KTH89_18900</name>
</gene>
<dbReference type="SUPFAM" id="SSF53850">
    <property type="entry name" value="Periplasmic binding protein-like II"/>
    <property type="match status" value="1"/>
</dbReference>
<feature type="chain" id="PRO_5038453221" evidence="2">
    <location>
        <begin position="25"/>
        <end position="446"/>
    </location>
</feature>